<name>A0AAN7JHJ3_9MYRT</name>
<comment type="caution">
    <text evidence="3">The sequence shown here is derived from an EMBL/GenBank/DDBJ whole genome shotgun (WGS) entry which is preliminary data.</text>
</comment>
<evidence type="ECO:0000313" key="3">
    <source>
        <dbReference type="EMBL" id="KAK4744039.1"/>
    </source>
</evidence>
<dbReference type="Proteomes" id="UP001345219">
    <property type="component" value="Chromosome 9"/>
</dbReference>
<evidence type="ECO:0000313" key="4">
    <source>
        <dbReference type="Proteomes" id="UP001345219"/>
    </source>
</evidence>
<accession>A0AAN7JHJ3</accession>
<dbReference type="PANTHER" id="PTHR46086">
    <property type="entry name" value="ALPHA/BETA-HYDROLASES SUPERFAMILY PROTEIN"/>
    <property type="match status" value="1"/>
</dbReference>
<dbReference type="InterPro" id="IPR002921">
    <property type="entry name" value="Fungal_lipase-type"/>
</dbReference>
<sequence length="477" mass="54734">MHMASCNEEEGVFCRNYLVLKPQEASFFDVLRFLIFSSDVSAKRRAVYFPEDEEGPWAFKRRWIIFISLLLQKILLLTKDRLARVGYLLETWLNLLSINGGVLGLLRNILKGKVQKPDPDSALFRSSVGFTDGRVDLDSHITREDPKYKPSLSMMAAKLAYENGAFVRSVITQHWKMECLGHYSFWNDSQQEPTTGATVVRDGNLIIVAFRGTRPFQADDWRVDVDISWYEIDGVGNAHKGFMNALGVQMGDGGRPNQIRSSNDGRQYAYYELRDLLKEWLTDSNGEGEEKRKFIVTGHSLGAALAILFASVLAIQDEESLLSRLEGVYTYAQPRVGDEQFGKYVMQKFKPYGVDYNYKRFVYANDIVPRVPFDDKVLMFKHFGACHFFTSWFYRGMVLEEEPNKNYFSLLWVIPKILNAVWEFVRSFILPCIEGPNYRETFVLKSLRLMGIFTVPGIPAHSPQDYVNLTRLGDIIA</sequence>
<evidence type="ECO:0000256" key="1">
    <source>
        <dbReference type="ARBA" id="ARBA00022801"/>
    </source>
</evidence>
<keyword evidence="1" id="KW-0378">Hydrolase</keyword>
<proteinExistence type="predicted"/>
<keyword evidence="4" id="KW-1185">Reference proteome</keyword>
<dbReference type="Gene3D" id="3.40.50.1820">
    <property type="entry name" value="alpha/beta hydrolase"/>
    <property type="match status" value="1"/>
</dbReference>
<feature type="domain" description="Fungal lipase-type" evidence="2">
    <location>
        <begin position="207"/>
        <end position="374"/>
    </location>
</feature>
<dbReference type="AlphaFoldDB" id="A0AAN7JHJ3"/>
<dbReference type="EMBL" id="JAXIOK010000022">
    <property type="protein sequence ID" value="KAK4744039.1"/>
    <property type="molecule type" value="Genomic_DNA"/>
</dbReference>
<organism evidence="3 4">
    <name type="scientific">Trapa incisa</name>
    <dbReference type="NCBI Taxonomy" id="236973"/>
    <lineage>
        <taxon>Eukaryota</taxon>
        <taxon>Viridiplantae</taxon>
        <taxon>Streptophyta</taxon>
        <taxon>Embryophyta</taxon>
        <taxon>Tracheophyta</taxon>
        <taxon>Spermatophyta</taxon>
        <taxon>Magnoliopsida</taxon>
        <taxon>eudicotyledons</taxon>
        <taxon>Gunneridae</taxon>
        <taxon>Pentapetalae</taxon>
        <taxon>rosids</taxon>
        <taxon>malvids</taxon>
        <taxon>Myrtales</taxon>
        <taxon>Lythraceae</taxon>
        <taxon>Trapa</taxon>
    </lineage>
</organism>
<dbReference type="GO" id="GO:0004806">
    <property type="term" value="F:triacylglycerol lipase activity"/>
    <property type="evidence" value="ECO:0007669"/>
    <property type="project" value="InterPro"/>
</dbReference>
<evidence type="ECO:0000259" key="2">
    <source>
        <dbReference type="Pfam" id="PF01764"/>
    </source>
</evidence>
<protein>
    <recommendedName>
        <fullName evidence="2">Fungal lipase-type domain-containing protein</fullName>
    </recommendedName>
</protein>
<dbReference type="InterPro" id="IPR029058">
    <property type="entry name" value="AB_hydrolase_fold"/>
</dbReference>
<dbReference type="GO" id="GO:0006629">
    <property type="term" value="P:lipid metabolic process"/>
    <property type="evidence" value="ECO:0007669"/>
    <property type="project" value="InterPro"/>
</dbReference>
<dbReference type="CDD" id="cd00519">
    <property type="entry name" value="Lipase_3"/>
    <property type="match status" value="1"/>
</dbReference>
<dbReference type="Pfam" id="PF01764">
    <property type="entry name" value="Lipase_3"/>
    <property type="match status" value="1"/>
</dbReference>
<dbReference type="InterPro" id="IPR044819">
    <property type="entry name" value="OBL-like"/>
</dbReference>
<dbReference type="SUPFAM" id="SSF53474">
    <property type="entry name" value="alpha/beta-Hydrolases"/>
    <property type="match status" value="1"/>
</dbReference>
<dbReference type="PANTHER" id="PTHR46086:SF4">
    <property type="entry name" value="ALPHA_BETA-HYDROLASES SUPERFAMILY PROTEIN"/>
    <property type="match status" value="1"/>
</dbReference>
<reference evidence="3 4" key="1">
    <citation type="journal article" date="2023" name="Hortic Res">
        <title>Pangenome of water caltrop reveals structural variations and asymmetric subgenome divergence after allopolyploidization.</title>
        <authorList>
            <person name="Zhang X."/>
            <person name="Chen Y."/>
            <person name="Wang L."/>
            <person name="Yuan Y."/>
            <person name="Fang M."/>
            <person name="Shi L."/>
            <person name="Lu R."/>
            <person name="Comes H.P."/>
            <person name="Ma Y."/>
            <person name="Chen Y."/>
            <person name="Huang G."/>
            <person name="Zhou Y."/>
            <person name="Zheng Z."/>
            <person name="Qiu Y."/>
        </authorList>
    </citation>
    <scope>NUCLEOTIDE SEQUENCE [LARGE SCALE GENOMIC DNA]</scope>
    <source>
        <tissue evidence="3">Roots</tissue>
    </source>
</reference>
<gene>
    <name evidence="3" type="ORF">SAY87_010351</name>
</gene>